<feature type="domain" description="CCT" evidence="12">
    <location>
        <begin position="407"/>
        <end position="449"/>
    </location>
</feature>
<dbReference type="SMART" id="SM00336">
    <property type="entry name" value="BBOX"/>
    <property type="match status" value="1"/>
</dbReference>
<dbReference type="GO" id="GO:0008270">
    <property type="term" value="F:zinc ion binding"/>
    <property type="evidence" value="ECO:0007669"/>
    <property type="project" value="UniProtKB-KW"/>
</dbReference>
<feature type="region of interest" description="Disordered" evidence="10">
    <location>
        <begin position="196"/>
        <end position="219"/>
    </location>
</feature>
<evidence type="ECO:0000256" key="8">
    <source>
        <dbReference type="PROSITE-ProRule" id="PRU00024"/>
    </source>
</evidence>
<dbReference type="InterPro" id="IPR049808">
    <property type="entry name" value="CONSTANS-like_Bbox1"/>
</dbReference>
<evidence type="ECO:0000256" key="4">
    <source>
        <dbReference type="ARBA" id="ARBA00022737"/>
    </source>
</evidence>
<comment type="similarity">
    <text evidence="2">Belongs to the CONSTANS family.</text>
</comment>
<evidence type="ECO:0000256" key="2">
    <source>
        <dbReference type="ARBA" id="ARBA00010024"/>
    </source>
</evidence>
<dbReference type="GO" id="GO:0005634">
    <property type="term" value="C:nucleus"/>
    <property type="evidence" value="ECO:0007669"/>
    <property type="project" value="UniProtKB-SubCell"/>
</dbReference>
<dbReference type="PANTHER" id="PTHR31717:SF45">
    <property type="entry name" value="ZINC FINGER PROTEIN CONSTANS-LIKE 14-RELATED"/>
    <property type="match status" value="1"/>
</dbReference>
<organism evidence="13 14">
    <name type="scientific">Coptis chinensis</name>
    <dbReference type="NCBI Taxonomy" id="261450"/>
    <lineage>
        <taxon>Eukaryota</taxon>
        <taxon>Viridiplantae</taxon>
        <taxon>Streptophyta</taxon>
        <taxon>Embryophyta</taxon>
        <taxon>Tracheophyta</taxon>
        <taxon>Spermatophyta</taxon>
        <taxon>Magnoliopsida</taxon>
        <taxon>Ranunculales</taxon>
        <taxon>Ranunculaceae</taxon>
        <taxon>Coptidoideae</taxon>
        <taxon>Coptis</taxon>
    </lineage>
</organism>
<dbReference type="Pfam" id="PF00643">
    <property type="entry name" value="zf-B_box"/>
    <property type="match status" value="1"/>
</dbReference>
<feature type="domain" description="B box-type" evidence="11">
    <location>
        <begin position="5"/>
        <end position="52"/>
    </location>
</feature>
<evidence type="ECO:0000256" key="3">
    <source>
        <dbReference type="ARBA" id="ARBA00022723"/>
    </source>
</evidence>
<dbReference type="OrthoDB" id="153872at2759"/>
<comment type="caution">
    <text evidence="13">The sequence shown here is derived from an EMBL/GenBank/DDBJ whole genome shotgun (WGS) entry which is preliminary data.</text>
</comment>
<dbReference type="InterPro" id="IPR010402">
    <property type="entry name" value="CCT_domain"/>
</dbReference>
<keyword evidence="6" id="KW-0862">Zinc</keyword>
<dbReference type="GO" id="GO:0006355">
    <property type="term" value="P:regulation of DNA-templated transcription"/>
    <property type="evidence" value="ECO:0007669"/>
    <property type="project" value="UniProtKB-ARBA"/>
</dbReference>
<proteinExistence type="inferred from homology"/>
<evidence type="ECO:0000259" key="12">
    <source>
        <dbReference type="PROSITE" id="PS51017"/>
    </source>
</evidence>
<dbReference type="PANTHER" id="PTHR31717">
    <property type="entry name" value="ZINC FINGER PROTEIN CONSTANS-LIKE 10"/>
    <property type="match status" value="1"/>
</dbReference>
<gene>
    <name evidence="13" type="ORF">IFM89_033936</name>
</gene>
<keyword evidence="5 8" id="KW-0863">Zinc-finger</keyword>
<name>A0A835I1H4_9MAGN</name>
<evidence type="ECO:0000256" key="7">
    <source>
        <dbReference type="ARBA" id="ARBA00023242"/>
    </source>
</evidence>
<evidence type="ECO:0000256" key="1">
    <source>
        <dbReference type="ARBA" id="ARBA00004123"/>
    </source>
</evidence>
<keyword evidence="7 9" id="KW-0539">Nucleus</keyword>
<evidence type="ECO:0000313" key="13">
    <source>
        <dbReference type="EMBL" id="KAF9607348.1"/>
    </source>
</evidence>
<keyword evidence="3" id="KW-0479">Metal-binding</keyword>
<reference evidence="13 14" key="1">
    <citation type="submission" date="2020-10" db="EMBL/GenBank/DDBJ databases">
        <title>The Coptis chinensis genome and diversification of protoberbering-type alkaloids.</title>
        <authorList>
            <person name="Wang B."/>
            <person name="Shu S."/>
            <person name="Song C."/>
            <person name="Liu Y."/>
        </authorList>
    </citation>
    <scope>NUCLEOTIDE SEQUENCE [LARGE SCALE GENOMIC DNA]</scope>
    <source>
        <strain evidence="13">HL-2020</strain>
        <tissue evidence="13">Leaf</tissue>
    </source>
</reference>
<sequence length="457" mass="50781">MKNSGERIPCDYCGDEIAVLFCRADSAKLCLLCDLHVHSANDLSRKHLRSQICDNCNAAPVCSRCVTDNLVLCQECDWDAHGNCSASHDRNTVEGFSGCPSPLDLASRWGLDISEKELLSLVNPVIINSNSGFTNWSSLDSILLMDSWFGNEDLMVPNVPCAEIPASSKLVQNPTCGKHKQLILKQLMELLKRNFGNGRDGEDLSPGTPNRSAGQGSVDESGVELEIGVNCNGFMQQQLPFTSLLMGNESLDLKGNVRLIEENSGSLWGCNPPTSEASQIWDFNLGRSRDHEAPNQLEDGYGTSDAGFMIQSYNDIMNRTSSETTKVLENDYGMNCSIINHHVKSEKNNSKKPASFQRSTSLSNSLTLPKACSIPRDTNYMEQPLVFRVEAARTPTKVDMELLAQNRGNAMLRYKEKKRTRRFDKHIRYESRKARADTRKRVKGRFVKASESPGADE</sequence>
<keyword evidence="14" id="KW-1185">Reference proteome</keyword>
<accession>A0A835I1H4</accession>
<evidence type="ECO:0000256" key="5">
    <source>
        <dbReference type="ARBA" id="ARBA00022771"/>
    </source>
</evidence>
<protein>
    <submittedName>
        <fullName evidence="13">Uncharacterized protein</fullName>
    </submittedName>
</protein>
<feature type="region of interest" description="Disordered" evidence="10">
    <location>
        <begin position="432"/>
        <end position="457"/>
    </location>
</feature>
<dbReference type="EMBL" id="JADFTS010000005">
    <property type="protein sequence ID" value="KAF9607348.1"/>
    <property type="molecule type" value="Genomic_DNA"/>
</dbReference>
<dbReference type="InterPro" id="IPR000315">
    <property type="entry name" value="Znf_B-box"/>
</dbReference>
<dbReference type="Pfam" id="PF06203">
    <property type="entry name" value="CCT"/>
    <property type="match status" value="1"/>
</dbReference>
<dbReference type="Proteomes" id="UP000631114">
    <property type="component" value="Unassembled WGS sequence"/>
</dbReference>
<evidence type="ECO:0000256" key="6">
    <source>
        <dbReference type="ARBA" id="ARBA00022833"/>
    </source>
</evidence>
<comment type="subcellular location">
    <subcellularLocation>
        <location evidence="1 9">Nucleus</location>
    </subcellularLocation>
</comment>
<evidence type="ECO:0000259" key="11">
    <source>
        <dbReference type="PROSITE" id="PS50119"/>
    </source>
</evidence>
<dbReference type="AlphaFoldDB" id="A0A835I1H4"/>
<evidence type="ECO:0000256" key="10">
    <source>
        <dbReference type="SAM" id="MobiDB-lite"/>
    </source>
</evidence>
<dbReference type="PROSITE" id="PS50119">
    <property type="entry name" value="ZF_BBOX"/>
    <property type="match status" value="1"/>
</dbReference>
<dbReference type="CDD" id="cd19821">
    <property type="entry name" value="Bbox1_BBX-like"/>
    <property type="match status" value="1"/>
</dbReference>
<keyword evidence="4" id="KW-0677">Repeat</keyword>
<dbReference type="PROSITE" id="PS51017">
    <property type="entry name" value="CCT"/>
    <property type="match status" value="1"/>
</dbReference>
<evidence type="ECO:0000256" key="9">
    <source>
        <dbReference type="PROSITE-ProRule" id="PRU00357"/>
    </source>
</evidence>
<evidence type="ECO:0000313" key="14">
    <source>
        <dbReference type="Proteomes" id="UP000631114"/>
    </source>
</evidence>